<gene>
    <name evidence="1" type="ORF">DSO57_1034655</name>
</gene>
<dbReference type="Proteomes" id="UP001165960">
    <property type="component" value="Unassembled WGS sequence"/>
</dbReference>
<organism evidence="1 2">
    <name type="scientific">Entomophthora muscae</name>
    <dbReference type="NCBI Taxonomy" id="34485"/>
    <lineage>
        <taxon>Eukaryota</taxon>
        <taxon>Fungi</taxon>
        <taxon>Fungi incertae sedis</taxon>
        <taxon>Zoopagomycota</taxon>
        <taxon>Entomophthoromycotina</taxon>
        <taxon>Entomophthoromycetes</taxon>
        <taxon>Entomophthorales</taxon>
        <taxon>Entomophthoraceae</taxon>
        <taxon>Entomophthora</taxon>
    </lineage>
</organism>
<accession>A0ACC2T013</accession>
<comment type="caution">
    <text evidence="1">The sequence shown here is derived from an EMBL/GenBank/DDBJ whole genome shotgun (WGS) entry which is preliminary data.</text>
</comment>
<evidence type="ECO:0000313" key="1">
    <source>
        <dbReference type="EMBL" id="KAJ9067874.1"/>
    </source>
</evidence>
<proteinExistence type="predicted"/>
<sequence>MSQYRDTETPLNVTLLGDKVGYRIDSMDKLGQALEDVAKLTSHPTAQDVQHLVNELSLAALFTLLVASSHQESLTESVHTICRNYLVTLPTSELLRPEFYHYFLIGLQSNQPAAVHLALDQLSRIDFEDPSNVDSSMATAIAGHLGDESLNVSQAVANLVKKFFVNAACLSAFLDAPEVVASLQRLLASPKYKMRVVQVIFDCLALTTLESLHCGLLKQADLISPIFFTHDNDPLLRLNLLETFGQHINAPVPRSLVNEFRVVEEVAQGLDAFLSSQDLDSVALKGELKFLVDAFLGGFEIPRLHDTLKSCLISDSLALQDIGLQVTTLIFDAPVGAKLMRGSAAFLRAVTQLCAASGQTKVDALACVATLVGVSVNPDPEITDAAQLAYDLLGESMVLPQGLVALARNPSSDIKGPAYALLLHLTYHPFGVKHIINSPPVVSFLLDRGADSTMLGQKWKYGVIESLSRRILTLKDTSGCEDICSPELQRQFSKYVREGVVYSDSTPSVALESS</sequence>
<keyword evidence="2" id="KW-1185">Reference proteome</keyword>
<protein>
    <submittedName>
        <fullName evidence="1">Uncharacterized protein</fullName>
    </submittedName>
</protein>
<name>A0ACC2T013_9FUNG</name>
<dbReference type="EMBL" id="QTSX02003842">
    <property type="protein sequence ID" value="KAJ9067874.1"/>
    <property type="molecule type" value="Genomic_DNA"/>
</dbReference>
<evidence type="ECO:0000313" key="2">
    <source>
        <dbReference type="Proteomes" id="UP001165960"/>
    </source>
</evidence>
<reference evidence="1" key="1">
    <citation type="submission" date="2022-04" db="EMBL/GenBank/DDBJ databases">
        <title>Genome of the entomopathogenic fungus Entomophthora muscae.</title>
        <authorList>
            <person name="Elya C."/>
            <person name="Lovett B.R."/>
            <person name="Lee E."/>
            <person name="Macias A.M."/>
            <person name="Hajek A.E."/>
            <person name="De Bivort B.L."/>
            <person name="Kasson M.T."/>
            <person name="De Fine Licht H.H."/>
            <person name="Stajich J.E."/>
        </authorList>
    </citation>
    <scope>NUCLEOTIDE SEQUENCE</scope>
    <source>
        <strain evidence="1">Berkeley</strain>
    </source>
</reference>